<dbReference type="SMART" id="SM00487">
    <property type="entry name" value="DEXDc"/>
    <property type="match status" value="1"/>
</dbReference>
<dbReference type="Pfam" id="PF23235">
    <property type="entry name" value="WHD_3rd_Lhr"/>
    <property type="match status" value="1"/>
</dbReference>
<keyword evidence="2" id="KW-0227">DNA damage</keyword>
<dbReference type="InterPro" id="IPR013701">
    <property type="entry name" value="Lhr-like_DEAD/DEAH_assoc"/>
</dbReference>
<keyword evidence="6" id="KW-0238">DNA-binding</keyword>
<keyword evidence="7" id="KW-0234">DNA repair</keyword>
<evidence type="ECO:0000256" key="1">
    <source>
        <dbReference type="ARBA" id="ARBA00022741"/>
    </source>
</evidence>
<dbReference type="PANTHER" id="PTHR47962">
    <property type="entry name" value="ATP-DEPENDENT HELICASE LHR-RELATED-RELATED"/>
    <property type="match status" value="1"/>
</dbReference>
<organism evidence="11 12">
    <name type="scientific">Streptomyces xanthochromogenes</name>
    <dbReference type="NCBI Taxonomy" id="67384"/>
    <lineage>
        <taxon>Bacteria</taxon>
        <taxon>Bacillati</taxon>
        <taxon>Actinomycetota</taxon>
        <taxon>Actinomycetes</taxon>
        <taxon>Kitasatosporales</taxon>
        <taxon>Streptomycetaceae</taxon>
        <taxon>Streptomyces</taxon>
    </lineage>
</organism>
<dbReference type="GeneID" id="96295533"/>
<keyword evidence="8" id="KW-0413">Isomerase</keyword>
<dbReference type="Proteomes" id="UP000600946">
    <property type="component" value="Unassembled WGS sequence"/>
</dbReference>
<keyword evidence="1" id="KW-0547">Nucleotide-binding</keyword>
<evidence type="ECO:0000256" key="8">
    <source>
        <dbReference type="ARBA" id="ARBA00023235"/>
    </source>
</evidence>
<evidence type="ECO:0000313" key="12">
    <source>
        <dbReference type="Proteomes" id="UP000600946"/>
    </source>
</evidence>
<dbReference type="RefSeq" id="WP_190029612.1">
    <property type="nucleotide sequence ID" value="NZ_BMUU01000027.1"/>
</dbReference>
<dbReference type="InterPro" id="IPR052511">
    <property type="entry name" value="ATP-dep_Helicase"/>
</dbReference>
<dbReference type="Pfam" id="PF19306">
    <property type="entry name" value="WHD_Lhr"/>
    <property type="match status" value="1"/>
</dbReference>
<dbReference type="InterPro" id="IPR027417">
    <property type="entry name" value="P-loop_NTPase"/>
</dbReference>
<reference evidence="12" key="1">
    <citation type="journal article" date="2019" name="Int. J. Syst. Evol. Microbiol.">
        <title>The Global Catalogue of Microorganisms (GCM) 10K type strain sequencing project: providing services to taxonomists for standard genome sequencing and annotation.</title>
        <authorList>
            <consortium name="The Broad Institute Genomics Platform"/>
            <consortium name="The Broad Institute Genome Sequencing Center for Infectious Disease"/>
            <person name="Wu L."/>
            <person name="Ma J."/>
        </authorList>
    </citation>
    <scope>NUCLEOTIDE SEQUENCE [LARGE SCALE GENOMIC DNA]</scope>
    <source>
        <strain evidence="12">JCM 4594</strain>
    </source>
</reference>
<dbReference type="CDD" id="cd18796">
    <property type="entry name" value="SF2_C_LHR"/>
    <property type="match status" value="1"/>
</dbReference>
<dbReference type="GO" id="GO:0004386">
    <property type="term" value="F:helicase activity"/>
    <property type="evidence" value="ECO:0007669"/>
    <property type="project" value="UniProtKB-KW"/>
</dbReference>
<dbReference type="SMART" id="SM00490">
    <property type="entry name" value="HELICc"/>
    <property type="match status" value="1"/>
</dbReference>
<dbReference type="Pfam" id="PF00271">
    <property type="entry name" value="Helicase_C"/>
    <property type="match status" value="1"/>
</dbReference>
<evidence type="ECO:0000256" key="5">
    <source>
        <dbReference type="ARBA" id="ARBA00022840"/>
    </source>
</evidence>
<sequence length="1541" mass="164146">MARTALDSFSPATRGWFTGAFTAPTAAQEGAWRAIGEGSDVLVVAPTGSGKTLAAFLAALDRLAAAPPPADRLKRCRVLYVSPLKALAVDVERNLRSPLTGIRQESVRLGLAEPEVRVGIRSGDTPQAERRALTTRPPDILITTPESLFLMLTSAAREALAGVETVILDEVHAVAGTKRGAHLALSLERLDELLAKPARRIGLSATVRPVEEVARYLSPQRRVEIVQPPSAKEFDLSVVVPVEDLAELGGSPASDAQEGAEKPSIWPHVEERIVDLVQAHRSTIVFANSRRLAERLCNRLNEIAYERATGAPLPEHHAPADLMGGSGAATGAPTLLAKAHHGSVSKEQRAVVEEDLKAGRIPAVVATSSLELGIDMGAVDLVVQVESPPSVASGLQRVGRAGHQVGAVSTGVVFPKYRGDLVQSAVVTERMRSGAIESLRIPSNPLDVLAQQLVAMTALDSWQVDDLLALVRRAAPFSALPESAFTAVLDMLAGRYPSDAFAELRPRVVWDRVAGTVTGRPGAQRLAVTSGGTIPDRGLFGVFLAGADPKKGGGRVGELDEEMVYESRVGDVFTLGTTSWRIEDITRDRVLVSPAPGVPGRLPFWKGDQLGRPLELGRALGAFLREVGSLKPEDARLRLLSAGLDAWAADNLIGYLDEQRRVCGHIPDDRTILVERFRDELGDWRVVIHSPFGAQVHAPWALALGARLAERYGMDAQVMHADDGIVLRLPDADLMGLDLLDQDAARVDATYDSEQAPVGAADTVFDKGEIEQIVTDQVGSSALFASRFRECAARALLLPRRTPGKRTPLWQQRQRAAQLLQVASEFGSFPIVLEAVRECLQDVFDVPGLTELMGDLEARRVRLVEVTTPEPSPFARSLLFGYVAQFLYEGDSPLAERRAAALSLDSRLLAELLGQAELRELLDADVLSELERELQWLTEERRIKDGEGVADLLRVLGPLTDAELAERGAEPGWAAELEAARRAIRVRVAGVEHWAAIEDAGRLRDALGTALPVGVPEAFTEPVKDPLGDLLSRYARTHGPFTSASAAARFGLGAAVTDGALHRLAAAGRVVQGEFHPAGIGQEWCDATILRRLRRRSLAALRQELEPVPPAALATFLPQWQHVGGGELRGIDGLARAVEQLQGAAVPASALEKLILPSRVSQYSAALLDELTTTGEVLWAGAGALPGKDGWISLYVADAAPLLLPAPHPLELTALHESVLAALAPGYGLFFRQLAEQVRATTHPDATEPQLADAVWDLAWSGRLTNDTLAPLRALLGSGRTAGSTAHRAKRPVPRGRYGTLTAAARPATRSGPPTVSGRWSLLAPREVDPTHRAHALARSLLDRHGVVTRGAVQAEGVEGGFSATYRILAAFEDSGQARRGYVVEGLGAAQFAMDGAVDRLRAAATARDRGTDAHTSPQAIVLAAADPANAYGAALAWPEPPGGAGHKPGRKAGSLVVLVDGELVLYLERGGKSLLAWAVEPDDPALTAACGALAAAARAGRLGTITVERANGDPALTSPLARPLEAAGFVPTPRGLRLRP</sequence>
<keyword evidence="5" id="KW-0067">ATP-binding</keyword>
<dbReference type="NCBIfam" id="NF007284">
    <property type="entry name" value="PRK09751.1"/>
    <property type="match status" value="1"/>
</dbReference>
<dbReference type="Pfam" id="PF08494">
    <property type="entry name" value="DEAD_assoc"/>
    <property type="match status" value="1"/>
</dbReference>
<name>A0ABQ3AY74_9ACTN</name>
<evidence type="ECO:0000259" key="10">
    <source>
        <dbReference type="PROSITE" id="PS51194"/>
    </source>
</evidence>
<keyword evidence="12" id="KW-1185">Reference proteome</keyword>
<proteinExistence type="predicted"/>
<dbReference type="PANTHER" id="PTHR47962:SF5">
    <property type="entry name" value="ATP-DEPENDENT HELICASE LHR-RELATED"/>
    <property type="match status" value="1"/>
</dbReference>
<protein>
    <submittedName>
        <fullName evidence="11">DEAD/DEAH box helicase</fullName>
    </submittedName>
</protein>
<dbReference type="Gene3D" id="3.40.50.300">
    <property type="entry name" value="P-loop containing nucleotide triphosphate hydrolases"/>
    <property type="match status" value="2"/>
</dbReference>
<evidence type="ECO:0000256" key="4">
    <source>
        <dbReference type="ARBA" id="ARBA00022806"/>
    </source>
</evidence>
<dbReference type="PROSITE" id="PS51194">
    <property type="entry name" value="HELICASE_CTER"/>
    <property type="match status" value="1"/>
</dbReference>
<comment type="caution">
    <text evidence="11">The sequence shown here is derived from an EMBL/GenBank/DDBJ whole genome shotgun (WGS) entry which is preliminary data.</text>
</comment>
<evidence type="ECO:0000313" key="11">
    <source>
        <dbReference type="EMBL" id="GGY71473.1"/>
    </source>
</evidence>
<dbReference type="InterPro" id="IPR014001">
    <property type="entry name" value="Helicase_ATP-bd"/>
</dbReference>
<evidence type="ECO:0000256" key="3">
    <source>
        <dbReference type="ARBA" id="ARBA00022801"/>
    </source>
</evidence>
<dbReference type="InterPro" id="IPR055369">
    <property type="entry name" value="WH2_Lhr"/>
</dbReference>
<dbReference type="InterPro" id="IPR055368">
    <property type="entry name" value="WH3_Lhr"/>
</dbReference>
<feature type="domain" description="Helicase C-terminal" evidence="10">
    <location>
        <begin position="268"/>
        <end position="447"/>
    </location>
</feature>
<evidence type="ECO:0000256" key="7">
    <source>
        <dbReference type="ARBA" id="ARBA00023204"/>
    </source>
</evidence>
<dbReference type="Pfam" id="PF23236">
    <property type="entry name" value="WHD_2nd_Lhr"/>
    <property type="match status" value="1"/>
</dbReference>
<evidence type="ECO:0000256" key="6">
    <source>
        <dbReference type="ARBA" id="ARBA00023125"/>
    </source>
</evidence>
<accession>A0ABQ3AY74</accession>
<dbReference type="InterPro" id="IPR001650">
    <property type="entry name" value="Helicase_C-like"/>
</dbReference>
<dbReference type="SUPFAM" id="SSF52540">
    <property type="entry name" value="P-loop containing nucleoside triphosphate hydrolases"/>
    <property type="match status" value="1"/>
</dbReference>
<dbReference type="Pfam" id="PF00270">
    <property type="entry name" value="DEAD"/>
    <property type="match status" value="1"/>
</dbReference>
<dbReference type="Pfam" id="PF23234">
    <property type="entry name" value="WHD_4th_Lhr"/>
    <property type="match status" value="1"/>
</dbReference>
<gene>
    <name evidence="11" type="ORF">GCM10010326_77110</name>
</gene>
<dbReference type="InterPro" id="IPR055367">
    <property type="entry name" value="WH4_Lhr"/>
</dbReference>
<dbReference type="EMBL" id="BMUU01000027">
    <property type="protein sequence ID" value="GGY71473.1"/>
    <property type="molecule type" value="Genomic_DNA"/>
</dbReference>
<evidence type="ECO:0000256" key="2">
    <source>
        <dbReference type="ARBA" id="ARBA00022763"/>
    </source>
</evidence>
<keyword evidence="3" id="KW-0378">Hydrolase</keyword>
<evidence type="ECO:0000259" key="9">
    <source>
        <dbReference type="PROSITE" id="PS51192"/>
    </source>
</evidence>
<dbReference type="InterPro" id="IPR045628">
    <property type="entry name" value="Lhr_WH_dom"/>
</dbReference>
<dbReference type="InterPro" id="IPR011545">
    <property type="entry name" value="DEAD/DEAH_box_helicase_dom"/>
</dbReference>
<feature type="domain" description="Helicase ATP-binding" evidence="9">
    <location>
        <begin position="32"/>
        <end position="225"/>
    </location>
</feature>
<dbReference type="PROSITE" id="PS51192">
    <property type="entry name" value="HELICASE_ATP_BIND_1"/>
    <property type="match status" value="1"/>
</dbReference>
<keyword evidence="4 11" id="KW-0347">Helicase</keyword>